<organism evidence="3 4">
    <name type="scientific">Limnobacter humi</name>
    <dbReference type="NCBI Taxonomy" id="1778671"/>
    <lineage>
        <taxon>Bacteria</taxon>
        <taxon>Pseudomonadati</taxon>
        <taxon>Pseudomonadota</taxon>
        <taxon>Betaproteobacteria</taxon>
        <taxon>Burkholderiales</taxon>
        <taxon>Burkholderiaceae</taxon>
        <taxon>Limnobacter</taxon>
    </lineage>
</organism>
<comment type="caution">
    <text evidence="3">The sequence shown here is derived from an EMBL/GenBank/DDBJ whole genome shotgun (WGS) entry which is preliminary data.</text>
</comment>
<evidence type="ECO:0008006" key="5">
    <source>
        <dbReference type="Google" id="ProtNLM"/>
    </source>
</evidence>
<reference evidence="3 4" key="1">
    <citation type="submission" date="2022-07" db="EMBL/GenBank/DDBJ databases">
        <authorList>
            <person name="Xamxidin M."/>
            <person name="Wu M."/>
        </authorList>
    </citation>
    <scope>NUCLEOTIDE SEQUENCE [LARGE SCALE GENOMIC DNA]</scope>
    <source>
        <strain evidence="3 4">NBRC 111650</strain>
    </source>
</reference>
<evidence type="ECO:0000256" key="2">
    <source>
        <dbReference type="SAM" id="Phobius"/>
    </source>
</evidence>
<evidence type="ECO:0000256" key="1">
    <source>
        <dbReference type="SAM" id="MobiDB-lite"/>
    </source>
</evidence>
<dbReference type="Pfam" id="PF03403">
    <property type="entry name" value="PAF-AH_p_II"/>
    <property type="match status" value="1"/>
</dbReference>
<gene>
    <name evidence="3" type="ORF">NQT62_02340</name>
</gene>
<dbReference type="InterPro" id="IPR029058">
    <property type="entry name" value="AB_hydrolase_fold"/>
</dbReference>
<keyword evidence="2" id="KW-0812">Transmembrane</keyword>
<dbReference type="Gene3D" id="3.40.50.1820">
    <property type="entry name" value="alpha/beta hydrolase"/>
    <property type="match status" value="1"/>
</dbReference>
<feature type="region of interest" description="Disordered" evidence="1">
    <location>
        <begin position="616"/>
        <end position="653"/>
    </location>
</feature>
<dbReference type="SUPFAM" id="SSF53474">
    <property type="entry name" value="alpha/beta-Hydrolases"/>
    <property type="match status" value="1"/>
</dbReference>
<dbReference type="RefSeq" id="WP_256762955.1">
    <property type="nucleotide sequence ID" value="NZ_JANIGO010000001.1"/>
</dbReference>
<dbReference type="EMBL" id="JANIGO010000001">
    <property type="protein sequence ID" value="MCQ8895277.1"/>
    <property type="molecule type" value="Genomic_DNA"/>
</dbReference>
<protein>
    <recommendedName>
        <fullName evidence="5">Alpha/beta hydrolase</fullName>
    </recommendedName>
</protein>
<keyword evidence="2" id="KW-0472">Membrane</keyword>
<name>A0ABT1WCN2_9BURK</name>
<keyword evidence="4" id="KW-1185">Reference proteome</keyword>
<dbReference type="Proteomes" id="UP001204142">
    <property type="component" value="Unassembled WGS sequence"/>
</dbReference>
<accession>A0ABT1WCN2</accession>
<proteinExistence type="predicted"/>
<sequence length="680" mass="72410">MKRVFSNQTMLTLALSAGALVFGLGAIGASMRPIDLQPSAPSVRSLEGASRVSEPIEYRSAQIVVDDPQGVKYNADVNALVRYPLDGDGPFPVVLYLHGRHVTCSYLGQEFLSTGECDLELPGVLGQPIQVVKTVDSYKGYDYMARNLAAHGYVVISINANDVNDKDLVGDAGVNARSQLILHHLDILREINKNGSYSAMNKPYALASLRGKIDMDHIGVMGHSRGGQAVTHVVGVNKARGATLEVGNVYPAGSEFNKPHNITSVFALAPTNFGYIAAPDVNFAVLLPYCDGDVSNLQGAFMFDKSRYVTEQTPKPKFQIVTMGANHNFYNTTWTGDDYSNTDSFCELGKAGNGRDNPLDQRRHGEFLMSSFFRYFLGNEQQFAGYWTGQASLPLDACPQATAKNGQRCEDRVHLSIQKPVDQRLVIDDTLDNQSLMTNNLNAANTAVNLDKFEFCNTTSATGTAAPAACPSARTQATAGQLVVESDNQQSSVVFNLGNLNSKAYDAVTFRVGLPVPTGTTPALTDAPKLSVTLTDTKGQSKTLRVADYSTAVYVPPGDATNTEGAKTLLNMVRLPLKDFAGIDFEHLKSLALEAEGLVKLQLTDVQLQALAGPLPNIPVSDAGGGTPTSPTETGTGSTGGTGATSAGNTSTTGGGGSMGWAGLLMLTAALAAYRRKTIR</sequence>
<keyword evidence="2" id="KW-1133">Transmembrane helix</keyword>
<evidence type="ECO:0000313" key="4">
    <source>
        <dbReference type="Proteomes" id="UP001204142"/>
    </source>
</evidence>
<evidence type="ECO:0000313" key="3">
    <source>
        <dbReference type="EMBL" id="MCQ8895277.1"/>
    </source>
</evidence>
<feature type="transmembrane region" description="Helical" evidence="2">
    <location>
        <begin position="655"/>
        <end position="674"/>
    </location>
</feature>